<gene>
    <name evidence="2" type="ORF">Ciccas_010431</name>
</gene>
<reference evidence="2 3" key="1">
    <citation type="submission" date="2024-11" db="EMBL/GenBank/DDBJ databases">
        <title>Adaptive evolution of stress response genes in parasites aligns with host niche diversity.</title>
        <authorList>
            <person name="Hahn C."/>
            <person name="Resl P."/>
        </authorList>
    </citation>
    <scope>NUCLEOTIDE SEQUENCE [LARGE SCALE GENOMIC DNA]</scope>
    <source>
        <strain evidence="2">EGGRZ-B1_66</strain>
        <tissue evidence="2">Body</tissue>
    </source>
</reference>
<keyword evidence="3" id="KW-1185">Reference proteome</keyword>
<dbReference type="AlphaFoldDB" id="A0ABD2PU48"/>
<protein>
    <submittedName>
        <fullName evidence="2">Uncharacterized protein</fullName>
    </submittedName>
</protein>
<evidence type="ECO:0000256" key="1">
    <source>
        <dbReference type="SAM" id="MobiDB-lite"/>
    </source>
</evidence>
<proteinExistence type="predicted"/>
<accession>A0ABD2PU48</accession>
<dbReference type="Proteomes" id="UP001626550">
    <property type="component" value="Unassembled WGS sequence"/>
</dbReference>
<dbReference type="EMBL" id="JBJKFK010002514">
    <property type="protein sequence ID" value="KAL3310994.1"/>
    <property type="molecule type" value="Genomic_DNA"/>
</dbReference>
<organism evidence="2 3">
    <name type="scientific">Cichlidogyrus casuarinus</name>
    <dbReference type="NCBI Taxonomy" id="1844966"/>
    <lineage>
        <taxon>Eukaryota</taxon>
        <taxon>Metazoa</taxon>
        <taxon>Spiralia</taxon>
        <taxon>Lophotrochozoa</taxon>
        <taxon>Platyhelminthes</taxon>
        <taxon>Monogenea</taxon>
        <taxon>Monopisthocotylea</taxon>
        <taxon>Dactylogyridea</taxon>
        <taxon>Ancyrocephalidae</taxon>
        <taxon>Cichlidogyrus</taxon>
    </lineage>
</organism>
<comment type="caution">
    <text evidence="2">The sequence shown here is derived from an EMBL/GenBank/DDBJ whole genome shotgun (WGS) entry which is preliminary data.</text>
</comment>
<sequence length="127" mass="14678">MSRSEEEKRQRRDEALALLQERSSKLSLGKILPQSLLDKRVEAVFNCFQNAKLNKQLAYQLLDIVLVRQFPDVFTGQPFVPDRIRVVEEVLMKQAHRNASSTQLSDDTSRNKTQTNPKNKLPQLPLF</sequence>
<evidence type="ECO:0000313" key="3">
    <source>
        <dbReference type="Proteomes" id="UP001626550"/>
    </source>
</evidence>
<evidence type="ECO:0000313" key="2">
    <source>
        <dbReference type="EMBL" id="KAL3310994.1"/>
    </source>
</evidence>
<name>A0ABD2PU48_9PLAT</name>
<feature type="compositionally biased region" description="Polar residues" evidence="1">
    <location>
        <begin position="97"/>
        <end position="118"/>
    </location>
</feature>
<feature type="region of interest" description="Disordered" evidence="1">
    <location>
        <begin position="95"/>
        <end position="127"/>
    </location>
</feature>